<dbReference type="EMBL" id="CACRXK020000949">
    <property type="protein sequence ID" value="CAB3985984.1"/>
    <property type="molecule type" value="Genomic_DNA"/>
</dbReference>
<dbReference type="OrthoDB" id="5956414at2759"/>
<evidence type="ECO:0000313" key="2">
    <source>
        <dbReference type="Proteomes" id="UP001152795"/>
    </source>
</evidence>
<dbReference type="PANTHER" id="PTHR36981">
    <property type="entry name" value="ZGC:195170"/>
    <property type="match status" value="1"/>
</dbReference>
<dbReference type="AlphaFoldDB" id="A0A6S7FZS5"/>
<comment type="caution">
    <text evidence="1">The sequence shown here is derived from an EMBL/GenBank/DDBJ whole genome shotgun (WGS) entry which is preliminary data.</text>
</comment>
<sequence length="234" mass="27102">MSNYETDSEDSYQSDDSDINFIPGYIMENSELVKNSDDDSSVEELNMGLAYADEPLADEEWLANYNRQEKERLEIEEKLCKRLDGSVQLSEWCKCGNCGVELLTNGNECYCCCELEGCEEAMNREEVIKDLEVEGVQNAKCVTQHPGFNPVCLQKWSLKQASDRYKTKNKDKYKQIKTQERFLRSISYREFTRLIYGFLGNRRIPLPSCAYTAIRKTFPIDKEEHFVGYSDDSD</sequence>
<name>A0A6S7FZS5_PARCT</name>
<accession>A0A6S7FZS5</accession>
<proteinExistence type="predicted"/>
<protein>
    <submittedName>
        <fullName evidence="1">Uncharacterized protein</fullName>
    </submittedName>
</protein>
<keyword evidence="2" id="KW-1185">Reference proteome</keyword>
<organism evidence="1 2">
    <name type="scientific">Paramuricea clavata</name>
    <name type="common">Red gorgonian</name>
    <name type="synonym">Violescent sea-whip</name>
    <dbReference type="NCBI Taxonomy" id="317549"/>
    <lineage>
        <taxon>Eukaryota</taxon>
        <taxon>Metazoa</taxon>
        <taxon>Cnidaria</taxon>
        <taxon>Anthozoa</taxon>
        <taxon>Octocorallia</taxon>
        <taxon>Malacalcyonacea</taxon>
        <taxon>Plexauridae</taxon>
        <taxon>Paramuricea</taxon>
    </lineage>
</organism>
<reference evidence="1" key="1">
    <citation type="submission" date="2020-04" db="EMBL/GenBank/DDBJ databases">
        <authorList>
            <person name="Alioto T."/>
            <person name="Alioto T."/>
            <person name="Gomez Garrido J."/>
        </authorList>
    </citation>
    <scope>NUCLEOTIDE SEQUENCE</scope>
    <source>
        <strain evidence="1">A484AB</strain>
    </source>
</reference>
<evidence type="ECO:0000313" key="1">
    <source>
        <dbReference type="EMBL" id="CAB3985984.1"/>
    </source>
</evidence>
<dbReference type="PANTHER" id="PTHR36981:SF1">
    <property type="entry name" value="P2X PURINORECEPTOR 7 INTRACELLULAR DOMAIN-CONTAINING PROTEIN"/>
    <property type="match status" value="1"/>
</dbReference>
<dbReference type="Proteomes" id="UP001152795">
    <property type="component" value="Unassembled WGS sequence"/>
</dbReference>
<gene>
    <name evidence="1" type="ORF">PACLA_8A003121</name>
</gene>